<dbReference type="VEuPathDB" id="FungiDB:SPSK_09815"/>
<dbReference type="RefSeq" id="XP_016587469.1">
    <property type="nucleotide sequence ID" value="XM_016736384.1"/>
</dbReference>
<dbReference type="AlphaFoldDB" id="A0A0F2M515"/>
<reference evidence="2 3" key="2">
    <citation type="journal article" date="2015" name="Eukaryot. Cell">
        <title>Asexual propagation of a virulent clone complex in a human and feline outbreak of sporotrichosis.</title>
        <authorList>
            <person name="Teixeira Mde M."/>
            <person name="Rodrigues A.M."/>
            <person name="Tsui C.K."/>
            <person name="de Almeida L.G."/>
            <person name="Van Diepeningen A.D."/>
            <person name="van den Ende B.G."/>
            <person name="Fernandes G.F."/>
            <person name="Kano R."/>
            <person name="Hamelin R.C."/>
            <person name="Lopes-Bezerra L.M."/>
            <person name="Vasconcelos A.T."/>
            <person name="de Hoog S."/>
            <person name="de Camargo Z.P."/>
            <person name="Felipe M.S."/>
        </authorList>
    </citation>
    <scope>NUCLEOTIDE SEQUENCE [LARGE SCALE GENOMIC DNA]</scope>
    <source>
        <strain evidence="2 3">1099-18</strain>
    </source>
</reference>
<comment type="caution">
    <text evidence="2">The sequence shown here is derived from an EMBL/GenBank/DDBJ whole genome shotgun (WGS) entry which is preliminary data.</text>
</comment>
<dbReference type="EMBL" id="AXCR01000007">
    <property type="protein sequence ID" value="KJR84793.1"/>
    <property type="molecule type" value="Genomic_DNA"/>
</dbReference>
<dbReference type="KEGG" id="ssck:SPSK_09815"/>
<feature type="region of interest" description="Disordered" evidence="1">
    <location>
        <begin position="142"/>
        <end position="171"/>
    </location>
</feature>
<evidence type="ECO:0000313" key="2">
    <source>
        <dbReference type="EMBL" id="KJR84793.1"/>
    </source>
</evidence>
<dbReference type="GeneID" id="27671661"/>
<evidence type="ECO:0000313" key="3">
    <source>
        <dbReference type="Proteomes" id="UP000033710"/>
    </source>
</evidence>
<protein>
    <submittedName>
        <fullName evidence="2">Uncharacterized protein</fullName>
    </submittedName>
</protein>
<dbReference type="Proteomes" id="UP000033710">
    <property type="component" value="Unassembled WGS sequence"/>
</dbReference>
<organism evidence="2 3">
    <name type="scientific">Sporothrix schenckii 1099-18</name>
    <dbReference type="NCBI Taxonomy" id="1397361"/>
    <lineage>
        <taxon>Eukaryota</taxon>
        <taxon>Fungi</taxon>
        <taxon>Dikarya</taxon>
        <taxon>Ascomycota</taxon>
        <taxon>Pezizomycotina</taxon>
        <taxon>Sordariomycetes</taxon>
        <taxon>Sordariomycetidae</taxon>
        <taxon>Ophiostomatales</taxon>
        <taxon>Ophiostomataceae</taxon>
        <taxon>Sporothrix</taxon>
    </lineage>
</organism>
<reference evidence="2 3" key="1">
    <citation type="journal article" date="2014" name="BMC Genomics">
        <title>Comparative genomics of the major fungal agents of human and animal Sporotrichosis: Sporothrix schenckii and Sporothrix brasiliensis.</title>
        <authorList>
            <person name="Teixeira M.M."/>
            <person name="de Almeida L.G."/>
            <person name="Kubitschek-Barreira P."/>
            <person name="Alves F.L."/>
            <person name="Kioshima E.S."/>
            <person name="Abadio A.K."/>
            <person name="Fernandes L."/>
            <person name="Derengowski L.S."/>
            <person name="Ferreira K.S."/>
            <person name="Souza R.C."/>
            <person name="Ruiz J.C."/>
            <person name="de Andrade N.C."/>
            <person name="Paes H.C."/>
            <person name="Nicola A.M."/>
            <person name="Albuquerque P."/>
            <person name="Gerber A.L."/>
            <person name="Martins V.P."/>
            <person name="Peconick L.D."/>
            <person name="Neto A.V."/>
            <person name="Chaucanez C.B."/>
            <person name="Silva P.A."/>
            <person name="Cunha O.L."/>
            <person name="de Oliveira F.F."/>
            <person name="dos Santos T.C."/>
            <person name="Barros A.L."/>
            <person name="Soares M.A."/>
            <person name="de Oliveira L.M."/>
            <person name="Marini M.M."/>
            <person name="Villalobos-Duno H."/>
            <person name="Cunha M.M."/>
            <person name="de Hoog S."/>
            <person name="da Silveira J.F."/>
            <person name="Henrissat B."/>
            <person name="Nino-Vega G.A."/>
            <person name="Cisalpino P.S."/>
            <person name="Mora-Montes H.M."/>
            <person name="Almeida S.R."/>
            <person name="Stajich J.E."/>
            <person name="Lopes-Bezerra L.M."/>
            <person name="Vasconcelos A.T."/>
            <person name="Felipe M.S."/>
        </authorList>
    </citation>
    <scope>NUCLEOTIDE SEQUENCE [LARGE SCALE GENOMIC DNA]</scope>
    <source>
        <strain evidence="2 3">1099-18</strain>
    </source>
</reference>
<evidence type="ECO:0000256" key="1">
    <source>
        <dbReference type="SAM" id="MobiDB-lite"/>
    </source>
</evidence>
<accession>A0A0F2M515</accession>
<feature type="region of interest" description="Disordered" evidence="1">
    <location>
        <begin position="1"/>
        <end position="38"/>
    </location>
</feature>
<name>A0A0F2M515_SPOSC</name>
<proteinExistence type="predicted"/>
<feature type="compositionally biased region" description="Basic residues" evidence="1">
    <location>
        <begin position="144"/>
        <end position="163"/>
    </location>
</feature>
<gene>
    <name evidence="2" type="ORF">SPSK_09815</name>
</gene>
<sequence length="223" mass="24452">MCTTVASMSGSDRGDRDDGMQACASPVMPWTPDSLETTDVVGDNRMQQLLQEVKKRDRRKERAEAILGVQPRKPPDTSRQAQCNAEAGKDVGSCLGETQLQFPGRGERTWLWEGRSQTCMPHSAPAPAPRLLPLCCQGPGAKRGGGRCRRETRNKKKVQRRPARTVPPAASTTQTVNISFLGVDYDTVRRPTFMVGSTVSERGLQGPVSLFKAEKHVHLGLRA</sequence>